<gene>
    <name evidence="1" type="ORF">CMV_009633</name>
</gene>
<dbReference type="EMBL" id="JRKL02001069">
    <property type="protein sequence ID" value="KAF3966256.1"/>
    <property type="molecule type" value="Genomic_DNA"/>
</dbReference>
<sequence>MHVSKKIFRNFVLYLVSSTYFIFECDDIEFDIFGFHFECDTLCVSLFQFSEPEFFLSILFNVSLYLSTFSRGTSWLGSLGGS</sequence>
<reference evidence="1" key="1">
    <citation type="submission" date="2020-03" db="EMBL/GenBank/DDBJ databases">
        <title>Castanea mollissima Vanexum genome sequencing.</title>
        <authorList>
            <person name="Staton M."/>
        </authorList>
    </citation>
    <scope>NUCLEOTIDE SEQUENCE</scope>
    <source>
        <tissue evidence="1">Leaf</tissue>
    </source>
</reference>
<accession>A0A8J4RKD5</accession>
<protein>
    <submittedName>
        <fullName evidence="1">Uncharacterized protein</fullName>
    </submittedName>
</protein>
<proteinExistence type="predicted"/>
<evidence type="ECO:0000313" key="1">
    <source>
        <dbReference type="EMBL" id="KAF3966256.1"/>
    </source>
</evidence>
<keyword evidence="2" id="KW-1185">Reference proteome</keyword>
<dbReference type="Proteomes" id="UP000737018">
    <property type="component" value="Unassembled WGS sequence"/>
</dbReference>
<comment type="caution">
    <text evidence="1">The sequence shown here is derived from an EMBL/GenBank/DDBJ whole genome shotgun (WGS) entry which is preliminary data.</text>
</comment>
<evidence type="ECO:0000313" key="2">
    <source>
        <dbReference type="Proteomes" id="UP000737018"/>
    </source>
</evidence>
<dbReference type="AlphaFoldDB" id="A0A8J4RKD5"/>
<organism evidence="1 2">
    <name type="scientific">Castanea mollissima</name>
    <name type="common">Chinese chestnut</name>
    <dbReference type="NCBI Taxonomy" id="60419"/>
    <lineage>
        <taxon>Eukaryota</taxon>
        <taxon>Viridiplantae</taxon>
        <taxon>Streptophyta</taxon>
        <taxon>Embryophyta</taxon>
        <taxon>Tracheophyta</taxon>
        <taxon>Spermatophyta</taxon>
        <taxon>Magnoliopsida</taxon>
        <taxon>eudicotyledons</taxon>
        <taxon>Gunneridae</taxon>
        <taxon>Pentapetalae</taxon>
        <taxon>rosids</taxon>
        <taxon>fabids</taxon>
        <taxon>Fagales</taxon>
        <taxon>Fagaceae</taxon>
        <taxon>Castanea</taxon>
    </lineage>
</organism>
<name>A0A8J4RKD5_9ROSI</name>